<comment type="caution">
    <text evidence="1">The sequence shown here is derived from an EMBL/GenBank/DDBJ whole genome shotgun (WGS) entry which is preliminary data.</text>
</comment>
<evidence type="ECO:0000313" key="1">
    <source>
        <dbReference type="EMBL" id="PRP77841.1"/>
    </source>
</evidence>
<dbReference type="InParanoid" id="A0A2P6N1M6"/>
<dbReference type="EMBL" id="MDYQ01000253">
    <property type="protein sequence ID" value="PRP77841.1"/>
    <property type="molecule type" value="Genomic_DNA"/>
</dbReference>
<proteinExistence type="predicted"/>
<name>A0A2P6N1M6_9EUKA</name>
<reference evidence="1 2" key="1">
    <citation type="journal article" date="2018" name="Genome Biol. Evol.">
        <title>Multiple Roots of Fruiting Body Formation in Amoebozoa.</title>
        <authorList>
            <person name="Hillmann F."/>
            <person name="Forbes G."/>
            <person name="Novohradska S."/>
            <person name="Ferling I."/>
            <person name="Riege K."/>
            <person name="Groth M."/>
            <person name="Westermann M."/>
            <person name="Marz M."/>
            <person name="Spaller T."/>
            <person name="Winckler T."/>
            <person name="Schaap P."/>
            <person name="Glockner G."/>
        </authorList>
    </citation>
    <scope>NUCLEOTIDE SEQUENCE [LARGE SCALE GENOMIC DNA]</scope>
    <source>
        <strain evidence="1 2">Jena</strain>
    </source>
</reference>
<dbReference type="AlphaFoldDB" id="A0A2P6N1M6"/>
<dbReference type="Proteomes" id="UP000241769">
    <property type="component" value="Unassembled WGS sequence"/>
</dbReference>
<gene>
    <name evidence="1" type="ORF">PROFUN_14160</name>
</gene>
<organism evidence="1 2">
    <name type="scientific">Planoprotostelium fungivorum</name>
    <dbReference type="NCBI Taxonomy" id="1890364"/>
    <lineage>
        <taxon>Eukaryota</taxon>
        <taxon>Amoebozoa</taxon>
        <taxon>Evosea</taxon>
        <taxon>Variosea</taxon>
        <taxon>Cavosteliida</taxon>
        <taxon>Cavosteliaceae</taxon>
        <taxon>Planoprotostelium</taxon>
    </lineage>
</organism>
<sequence>MSCTSLFPDLPDPSSFVLLLAQEGPMTLFSTVALFPDYDPNAQKLVLSKLSQTLFNKGFLFFVACDSGRFI</sequence>
<protein>
    <submittedName>
        <fullName evidence="1">Uncharacterized protein</fullName>
    </submittedName>
</protein>
<keyword evidence="2" id="KW-1185">Reference proteome</keyword>
<evidence type="ECO:0000313" key="2">
    <source>
        <dbReference type="Proteomes" id="UP000241769"/>
    </source>
</evidence>
<accession>A0A2P6N1M6</accession>